<reference evidence="4" key="1">
    <citation type="submission" date="2023-07" db="EMBL/GenBank/DDBJ databases">
        <title>The carbon used by Thiothrix.</title>
        <authorList>
            <person name="Chen L."/>
        </authorList>
    </citation>
    <scope>NUCLEOTIDE SEQUENCE [LARGE SCALE GENOMIC DNA]</scope>
</reference>
<evidence type="ECO:0000256" key="1">
    <source>
        <dbReference type="SAM" id="Coils"/>
    </source>
</evidence>
<keyword evidence="1" id="KW-0175">Coiled coil</keyword>
<feature type="region of interest" description="Disordered" evidence="2">
    <location>
        <begin position="148"/>
        <end position="189"/>
    </location>
</feature>
<feature type="compositionally biased region" description="Polar residues" evidence="2">
    <location>
        <begin position="173"/>
        <end position="189"/>
    </location>
</feature>
<keyword evidence="4" id="KW-1185">Reference proteome</keyword>
<evidence type="ECO:0000313" key="3">
    <source>
        <dbReference type="EMBL" id="MEB4592242.1"/>
    </source>
</evidence>
<dbReference type="RefSeq" id="WP_324696420.1">
    <property type="nucleotide sequence ID" value="NZ_JAYMYJ010000125.1"/>
</dbReference>
<gene>
    <name evidence="3" type="ORF">VSS37_14720</name>
</gene>
<evidence type="ECO:0000256" key="2">
    <source>
        <dbReference type="SAM" id="MobiDB-lite"/>
    </source>
</evidence>
<name>A0ABU6CZI2_9GAMM</name>
<dbReference type="EMBL" id="JAYMYJ010000125">
    <property type="protein sequence ID" value="MEB4592242.1"/>
    <property type="molecule type" value="Genomic_DNA"/>
</dbReference>
<comment type="caution">
    <text evidence="3">The sequence shown here is derived from an EMBL/GenBank/DDBJ whole genome shotgun (WGS) entry which is preliminary data.</text>
</comment>
<organism evidence="3 4">
    <name type="scientific">Candidatus Thiothrix phosphatis</name>
    <dbReference type="NCBI Taxonomy" id="3112415"/>
    <lineage>
        <taxon>Bacteria</taxon>
        <taxon>Pseudomonadati</taxon>
        <taxon>Pseudomonadota</taxon>
        <taxon>Gammaproteobacteria</taxon>
        <taxon>Thiotrichales</taxon>
        <taxon>Thiotrichaceae</taxon>
        <taxon>Thiothrix</taxon>
    </lineage>
</organism>
<dbReference type="Proteomes" id="UP001308005">
    <property type="component" value="Unassembled WGS sequence"/>
</dbReference>
<evidence type="ECO:0000313" key="4">
    <source>
        <dbReference type="Proteomes" id="UP001308005"/>
    </source>
</evidence>
<accession>A0ABU6CZI2</accession>
<proteinExistence type="predicted"/>
<feature type="coiled-coil region" evidence="1">
    <location>
        <begin position="20"/>
        <end position="54"/>
    </location>
</feature>
<sequence length="189" mass="21595">MINDDHSRIITKITALSESAQYNQEKIKDYREKIAALRQEIRNISQSLKQQDYENGSDELAELDAARSIAITMDCDLLRFHIDKMETAVKDKMTSSALEALNPIQEGLSLLKKRVEYISNLEDLIKAYNEEIGFSKKLKQIEKILEIDQSNDETTPPNQEDALGIDSEEDNKSTWTPTSTVQPRHTTLH</sequence>
<protein>
    <submittedName>
        <fullName evidence="3">Uncharacterized protein</fullName>
    </submittedName>
</protein>